<evidence type="ECO:0000313" key="3">
    <source>
        <dbReference type="EMBL" id="MFD0998614.1"/>
    </source>
</evidence>
<dbReference type="InterPro" id="IPR008207">
    <property type="entry name" value="Sig_transdc_His_kin_Hpt_dom"/>
</dbReference>
<dbReference type="PROSITE" id="PS50894">
    <property type="entry name" value="HPT"/>
    <property type="match status" value="1"/>
</dbReference>
<protein>
    <submittedName>
        <fullName evidence="3">Hpt domain-containing protein</fullName>
    </submittedName>
</protein>
<accession>A0ABW3JXF4</accession>
<dbReference type="Gene3D" id="1.20.120.160">
    <property type="entry name" value="HPT domain"/>
    <property type="match status" value="1"/>
</dbReference>
<feature type="domain" description="HPt" evidence="2">
    <location>
        <begin position="50"/>
        <end position="148"/>
    </location>
</feature>
<keyword evidence="1" id="KW-0597">Phosphoprotein</keyword>
<evidence type="ECO:0000259" key="2">
    <source>
        <dbReference type="PROSITE" id="PS50894"/>
    </source>
</evidence>
<gene>
    <name evidence="3" type="ORF">ACFQ21_04820</name>
</gene>
<keyword evidence="4" id="KW-1185">Reference proteome</keyword>
<organism evidence="3 4">
    <name type="scientific">Ohtaekwangia kribbensis</name>
    <dbReference type="NCBI Taxonomy" id="688913"/>
    <lineage>
        <taxon>Bacteria</taxon>
        <taxon>Pseudomonadati</taxon>
        <taxon>Bacteroidota</taxon>
        <taxon>Cytophagia</taxon>
        <taxon>Cytophagales</taxon>
        <taxon>Fulvivirgaceae</taxon>
        <taxon>Ohtaekwangia</taxon>
    </lineage>
</organism>
<feature type="modified residue" description="Phosphohistidine" evidence="1">
    <location>
        <position position="89"/>
    </location>
</feature>
<dbReference type="InterPro" id="IPR036641">
    <property type="entry name" value="HPT_dom_sf"/>
</dbReference>
<dbReference type="Proteomes" id="UP001597112">
    <property type="component" value="Unassembled WGS sequence"/>
</dbReference>
<sequence length="148" mass="16727">MSANRSINPAFYNKQTFVELSVHGRDVMNKPKAVGRYFDHDKFDKLTGGYDKIQAELIEAFLEFTPALLEELRTIAMAENVADVARILHKLKSSTSLLCSDSLYSEIIHLEENANHVSDPDYKSRIAALITSHEVLMEEAETILKKLT</sequence>
<dbReference type="Pfam" id="PF01627">
    <property type="entry name" value="Hpt"/>
    <property type="match status" value="1"/>
</dbReference>
<evidence type="ECO:0000256" key="1">
    <source>
        <dbReference type="PROSITE-ProRule" id="PRU00110"/>
    </source>
</evidence>
<dbReference type="SUPFAM" id="SSF47226">
    <property type="entry name" value="Histidine-containing phosphotransfer domain, HPT domain"/>
    <property type="match status" value="1"/>
</dbReference>
<comment type="caution">
    <text evidence="3">The sequence shown here is derived from an EMBL/GenBank/DDBJ whole genome shotgun (WGS) entry which is preliminary data.</text>
</comment>
<evidence type="ECO:0000313" key="4">
    <source>
        <dbReference type="Proteomes" id="UP001597112"/>
    </source>
</evidence>
<proteinExistence type="predicted"/>
<dbReference type="RefSeq" id="WP_377575597.1">
    <property type="nucleotide sequence ID" value="NZ_JBHTKA010000001.1"/>
</dbReference>
<reference evidence="4" key="1">
    <citation type="journal article" date="2019" name="Int. J. Syst. Evol. Microbiol.">
        <title>The Global Catalogue of Microorganisms (GCM) 10K type strain sequencing project: providing services to taxonomists for standard genome sequencing and annotation.</title>
        <authorList>
            <consortium name="The Broad Institute Genomics Platform"/>
            <consortium name="The Broad Institute Genome Sequencing Center for Infectious Disease"/>
            <person name="Wu L."/>
            <person name="Ma J."/>
        </authorList>
    </citation>
    <scope>NUCLEOTIDE SEQUENCE [LARGE SCALE GENOMIC DNA]</scope>
    <source>
        <strain evidence="4">CCUG 58938</strain>
    </source>
</reference>
<dbReference type="EMBL" id="JBHTKA010000001">
    <property type="protein sequence ID" value="MFD0998614.1"/>
    <property type="molecule type" value="Genomic_DNA"/>
</dbReference>
<name>A0ABW3JXF4_9BACT</name>